<reference evidence="2" key="1">
    <citation type="journal article" date="2020" name="Stud. Mycol.">
        <title>101 Dothideomycetes genomes: a test case for predicting lifestyles and emergence of pathogens.</title>
        <authorList>
            <person name="Haridas S."/>
            <person name="Albert R."/>
            <person name="Binder M."/>
            <person name="Bloem J."/>
            <person name="Labutti K."/>
            <person name="Salamov A."/>
            <person name="Andreopoulos B."/>
            <person name="Baker S."/>
            <person name="Barry K."/>
            <person name="Bills G."/>
            <person name="Bluhm B."/>
            <person name="Cannon C."/>
            <person name="Castanera R."/>
            <person name="Culley D."/>
            <person name="Daum C."/>
            <person name="Ezra D."/>
            <person name="Gonzalez J."/>
            <person name="Henrissat B."/>
            <person name="Kuo A."/>
            <person name="Liang C."/>
            <person name="Lipzen A."/>
            <person name="Lutzoni F."/>
            <person name="Magnuson J."/>
            <person name="Mondo S."/>
            <person name="Nolan M."/>
            <person name="Ohm R."/>
            <person name="Pangilinan J."/>
            <person name="Park H.-J."/>
            <person name="Ramirez L."/>
            <person name="Alfaro M."/>
            <person name="Sun H."/>
            <person name="Tritt A."/>
            <person name="Yoshinaga Y."/>
            <person name="Zwiers L.-H."/>
            <person name="Turgeon B."/>
            <person name="Goodwin S."/>
            <person name="Spatafora J."/>
            <person name="Crous P."/>
            <person name="Grigoriev I."/>
        </authorList>
    </citation>
    <scope>NUCLEOTIDE SEQUENCE</scope>
    <source>
        <strain evidence="2">CBS 123094</strain>
    </source>
</reference>
<evidence type="ECO:0000313" key="2">
    <source>
        <dbReference type="EMBL" id="KAF1992781.1"/>
    </source>
</evidence>
<dbReference type="EMBL" id="ML977799">
    <property type="protein sequence ID" value="KAF1992781.1"/>
    <property type="molecule type" value="Genomic_DNA"/>
</dbReference>
<feature type="chain" id="PRO_5025499940" evidence="1">
    <location>
        <begin position="20"/>
        <end position="165"/>
    </location>
</feature>
<dbReference type="Proteomes" id="UP000799779">
    <property type="component" value="Unassembled WGS sequence"/>
</dbReference>
<keyword evidence="1" id="KW-0732">Signal</keyword>
<dbReference type="InterPro" id="IPR017853">
    <property type="entry name" value="GH"/>
</dbReference>
<evidence type="ECO:0000313" key="3">
    <source>
        <dbReference type="Proteomes" id="UP000799779"/>
    </source>
</evidence>
<accession>A0A6A5VY34</accession>
<protein>
    <submittedName>
        <fullName evidence="2">Glycoside hydrolase family 18 protein</fullName>
    </submittedName>
</protein>
<gene>
    <name evidence="2" type="ORF">P154DRAFT_583479</name>
</gene>
<sequence length="165" mass="19208">MHVSFAFLLLLAVTHNVFAGFDNGPKANMAVYWGQNSAGQADSHESTRHKTILLFLHRSLFRKPNMVPLRPCRWLRFDFEDPVEYIPVFTGRLRKLFHLEKEKEKDMGRRWLFSAVPQYLYPDTVMQGITDNVFLDLLLVQFYNNACGVHAFIPDTDSQPHYNFG</sequence>
<dbReference type="SUPFAM" id="SSF51445">
    <property type="entry name" value="(Trans)glycosidases"/>
    <property type="match status" value="1"/>
</dbReference>
<dbReference type="GO" id="GO:0016787">
    <property type="term" value="F:hydrolase activity"/>
    <property type="evidence" value="ECO:0007669"/>
    <property type="project" value="UniProtKB-KW"/>
</dbReference>
<name>A0A6A5VY34_9PLEO</name>
<keyword evidence="2" id="KW-0378">Hydrolase</keyword>
<evidence type="ECO:0000256" key="1">
    <source>
        <dbReference type="SAM" id="SignalP"/>
    </source>
</evidence>
<dbReference type="OrthoDB" id="6020543at2759"/>
<dbReference type="Gene3D" id="3.20.20.80">
    <property type="entry name" value="Glycosidases"/>
    <property type="match status" value="1"/>
</dbReference>
<organism evidence="2 3">
    <name type="scientific">Amniculicola lignicola CBS 123094</name>
    <dbReference type="NCBI Taxonomy" id="1392246"/>
    <lineage>
        <taxon>Eukaryota</taxon>
        <taxon>Fungi</taxon>
        <taxon>Dikarya</taxon>
        <taxon>Ascomycota</taxon>
        <taxon>Pezizomycotina</taxon>
        <taxon>Dothideomycetes</taxon>
        <taxon>Pleosporomycetidae</taxon>
        <taxon>Pleosporales</taxon>
        <taxon>Amniculicolaceae</taxon>
        <taxon>Amniculicola</taxon>
    </lineage>
</organism>
<dbReference type="AlphaFoldDB" id="A0A6A5VY34"/>
<proteinExistence type="predicted"/>
<feature type="signal peptide" evidence="1">
    <location>
        <begin position="1"/>
        <end position="19"/>
    </location>
</feature>
<keyword evidence="3" id="KW-1185">Reference proteome</keyword>